<protein>
    <submittedName>
        <fullName evidence="1">Uncharacterized protein</fullName>
    </submittedName>
</protein>
<comment type="caution">
    <text evidence="1">The sequence shown here is derived from an EMBL/GenBank/DDBJ whole genome shotgun (WGS) entry which is preliminary data.</text>
</comment>
<reference evidence="1 2" key="1">
    <citation type="journal article" date="2022" name="DNA Res.">
        <title>Chromosomal-level genome assembly of the orchid tree Bauhinia variegata (Leguminosae; Cercidoideae) supports the allotetraploid origin hypothesis of Bauhinia.</title>
        <authorList>
            <person name="Zhong Y."/>
            <person name="Chen Y."/>
            <person name="Zheng D."/>
            <person name="Pang J."/>
            <person name="Liu Y."/>
            <person name="Luo S."/>
            <person name="Meng S."/>
            <person name="Qian L."/>
            <person name="Wei D."/>
            <person name="Dai S."/>
            <person name="Zhou R."/>
        </authorList>
    </citation>
    <scope>NUCLEOTIDE SEQUENCE [LARGE SCALE GENOMIC DNA]</scope>
    <source>
        <strain evidence="1">BV-YZ2020</strain>
    </source>
</reference>
<evidence type="ECO:0000313" key="1">
    <source>
        <dbReference type="EMBL" id="KAI4317612.1"/>
    </source>
</evidence>
<gene>
    <name evidence="1" type="ORF">L6164_025470</name>
</gene>
<dbReference type="Proteomes" id="UP000828941">
    <property type="component" value="Chromosome 10"/>
</dbReference>
<sequence>MKMEENAELEEGEASYYRDDDDKIDIDSLSYIDERIHHLLGHFQKDFEGGVSAENLGAKFGGYGSFLPTYERSPFRPHPKIPQRNHSSPKSPNNIHMEADSHNSKAPPSIWNRAASRSAHSFQNLGVHSVDGSEKQEIGISSNVVAERCPSKDDPINKSGNSTDQRTLKFRLKVKSDNLAPKNAAIYSGLGLDDSPSSSMENSNEESGGMPPVSREVAHESPTAIIKVMTSSPIPGGVLISPLHDSLLYLIEKGKILGASRSVSSINGHQEHCSVSTDESDSFAGDGELLKKSKMRIVGQSERKLGPKHMNSNNIENDMNLHTKKRVGSRTPECKEYLSKGLKCTPLSSSVCDAGETAGVTGKVSEVSKEVNKDGLKGQMVSIEAMREESLESISGQDFDRTEKQCLGNSSVEKSLDHKQKSSQPGSSTYPKYNGKCKADKIFKKSEHVIIKFKEDQDPQKHKTYQKGKPLTEGKNKSKGDQSAVSAVASIKSKMHRTKSLKDHVKDGKRDSLKGKRSEWAVNEMNPVDGLPGHIPINADLDTFEGRNTCGVKTKERPSVNKLNNQLIAGSCMKDYPNVGSVAANDLAMGMVPTVAAAPLVIEENWVACDSCQKWRLLPLGTNSDQLPEKWSCSMLDWLHGMNQCDISEEETTNVMRALHQKQISEGQSNMQNHSAGTTTGVSSVVVLPTGLNHQHPRSDVLSNQGKKKHGLKESTKAGSSSDLLLISNPTKNDAHEFGKNRSLIYTNHHPADLNPLKKSSAQHLSKLHNLVPEKHMPKEKENQINGGDGKLKLKHKIEADQYRSGTPKKSKTEDLCYADEPLNPGIGPEKLGLNSRNSLTMKASGKDMRKHDEYCLSEDGKHKLVDSVKKQGDQAQFSSDGGSLDVTNTSKRDGSYKKRKLKDWNDSNKHNETIFLQDGQPYGEENSVSGFRNKKKYKVLSAEAKSVIERDDNLNGKGRVSQVCISGSRDHMAVGKEVRSVDKAQQGRKHRGKVSSQQASDCIDPLGRDGSQQLSLAATSSSSKVSGSHKARINFEDVKGSPVESVTSSPVRTSNLDKLLLVGGGDTPGKDTTARDGPSLMGSRRSLDNSEGKKPIKTRERVSYDLHSNSQKFSLIESHVGDAKDKAKVSAKTSSEVRNGHLLTGGVDAVEHSHYANGTYHVDKVNKNKQETVPSLQKSGKVMSLPGKEERRSGSEFDKDETKALALENGYSKNRGRYEPSHNGSGHEMRNDAKYSSPNDITTRRRHSSSESGQQTELKHKDTENSVLKVDGPCSTKRKILNEQNLIQDLEEKNKADPVRTETKDGKSKVPSSLEGKEKWGKLFVGSRTALVSQKRDMSNEDLVHASGNGDVAKTLKSTVDGSGKGGTNPSSGNFGVDRQLTVSSPARESPSQTALNTLKEATKLRDAADNFKNSGFKFESNETYFEAALKFLHGASLLENCYIESSKHGEMSHMQTYSTTVKLFESCANYYEGRQEMAAAALAYKCLEVACMRMVYCKNSSANRDRHELQSTLQMVPHGESPSSSVSDADNLNNQGAVDHRATLPRGTGTHVAGNQVISSRNRRSFVRLLDFADEAILAMEASKKCLSISTAANLKMEDARNRDCITSIKGVIDLSFQDVDELVRLVPIARKDITHAGLVGAGD</sequence>
<organism evidence="1 2">
    <name type="scientific">Bauhinia variegata</name>
    <name type="common">Purple orchid tree</name>
    <name type="synonym">Phanera variegata</name>
    <dbReference type="NCBI Taxonomy" id="167791"/>
    <lineage>
        <taxon>Eukaryota</taxon>
        <taxon>Viridiplantae</taxon>
        <taxon>Streptophyta</taxon>
        <taxon>Embryophyta</taxon>
        <taxon>Tracheophyta</taxon>
        <taxon>Spermatophyta</taxon>
        <taxon>Magnoliopsida</taxon>
        <taxon>eudicotyledons</taxon>
        <taxon>Gunneridae</taxon>
        <taxon>Pentapetalae</taxon>
        <taxon>rosids</taxon>
        <taxon>fabids</taxon>
        <taxon>Fabales</taxon>
        <taxon>Fabaceae</taxon>
        <taxon>Cercidoideae</taxon>
        <taxon>Cercideae</taxon>
        <taxon>Bauhiniinae</taxon>
        <taxon>Bauhinia</taxon>
    </lineage>
</organism>
<keyword evidence="2" id="KW-1185">Reference proteome</keyword>
<name>A0ACB9M223_BAUVA</name>
<proteinExistence type="predicted"/>
<dbReference type="EMBL" id="CM039435">
    <property type="protein sequence ID" value="KAI4317612.1"/>
    <property type="molecule type" value="Genomic_DNA"/>
</dbReference>
<accession>A0ACB9M223</accession>
<evidence type="ECO:0000313" key="2">
    <source>
        <dbReference type="Proteomes" id="UP000828941"/>
    </source>
</evidence>